<feature type="transmembrane region" description="Helical" evidence="3">
    <location>
        <begin position="922"/>
        <end position="943"/>
    </location>
</feature>
<dbReference type="Gene3D" id="3.40.50.1700">
    <property type="entry name" value="Glycoside hydrolase family 3 C-terminal domain"/>
    <property type="match status" value="1"/>
</dbReference>
<keyword evidence="6" id="KW-1185">Reference proteome</keyword>
<dbReference type="Proteomes" id="UP000029046">
    <property type="component" value="Unassembled WGS sequence"/>
</dbReference>
<dbReference type="InterPro" id="IPR001764">
    <property type="entry name" value="Glyco_hydro_3_N"/>
</dbReference>
<dbReference type="AlphaFoldDB" id="A0A087AQZ5"/>
<accession>A0A087AQZ5</accession>
<dbReference type="EMBL" id="JGYX01000002">
    <property type="protein sequence ID" value="KFI61195.1"/>
    <property type="molecule type" value="Genomic_DNA"/>
</dbReference>
<comment type="similarity">
    <text evidence="1">Belongs to the glycosyl hydrolase 3 family.</text>
</comment>
<dbReference type="SMART" id="SM01217">
    <property type="entry name" value="Fn3_like"/>
    <property type="match status" value="1"/>
</dbReference>
<dbReference type="InterPro" id="IPR002772">
    <property type="entry name" value="Glyco_hydro_3_C"/>
</dbReference>
<evidence type="ECO:0000256" key="3">
    <source>
        <dbReference type="SAM" id="Phobius"/>
    </source>
</evidence>
<evidence type="ECO:0000313" key="5">
    <source>
        <dbReference type="EMBL" id="KFI61195.1"/>
    </source>
</evidence>
<keyword evidence="5" id="KW-0326">Glycosidase</keyword>
<keyword evidence="3" id="KW-1133">Transmembrane helix</keyword>
<dbReference type="SUPFAM" id="SSF51445">
    <property type="entry name" value="(Trans)glycosidases"/>
    <property type="match status" value="1"/>
</dbReference>
<organism evidence="5 6">
    <name type="scientific">Bifidobacterium pullorum subsp. gallinarum</name>
    <dbReference type="NCBI Taxonomy" id="78344"/>
    <lineage>
        <taxon>Bacteria</taxon>
        <taxon>Bacillati</taxon>
        <taxon>Actinomycetota</taxon>
        <taxon>Actinomycetes</taxon>
        <taxon>Bifidobacteriales</taxon>
        <taxon>Bifidobacteriaceae</taxon>
        <taxon>Bifidobacterium</taxon>
    </lineage>
</organism>
<reference evidence="5 6" key="1">
    <citation type="submission" date="2014-03" db="EMBL/GenBank/DDBJ databases">
        <title>Genomics of Bifidobacteria.</title>
        <authorList>
            <person name="Ventura M."/>
            <person name="Milani C."/>
            <person name="Lugli G.A."/>
        </authorList>
    </citation>
    <scope>NUCLEOTIDE SEQUENCE [LARGE SCALE GENOMIC DNA]</scope>
    <source>
        <strain evidence="5 6">LMG 11586</strain>
    </source>
</reference>
<protein>
    <submittedName>
        <fullName evidence="5">Putative beta-glucosidase A</fullName>
        <ecNumber evidence="5">3.2.1.21</ecNumber>
    </submittedName>
</protein>
<gene>
    <name evidence="5" type="ORF">BIGA_0627</name>
</gene>
<dbReference type="PANTHER" id="PTHR42715">
    <property type="entry name" value="BETA-GLUCOSIDASE"/>
    <property type="match status" value="1"/>
</dbReference>
<comment type="caution">
    <text evidence="5">The sequence shown here is derived from an EMBL/GenBank/DDBJ whole genome shotgun (WGS) entry which is preliminary data.</text>
</comment>
<feature type="transmembrane region" description="Helical" evidence="3">
    <location>
        <begin position="52"/>
        <end position="80"/>
    </location>
</feature>
<dbReference type="OrthoDB" id="3187562at2"/>
<dbReference type="InterPro" id="IPR050288">
    <property type="entry name" value="Cellulose_deg_GH3"/>
</dbReference>
<dbReference type="Pfam" id="PF01915">
    <property type="entry name" value="Glyco_hydro_3_C"/>
    <property type="match status" value="1"/>
</dbReference>
<feature type="domain" description="Fibronectin type III-like" evidence="4">
    <location>
        <begin position="443"/>
        <end position="517"/>
    </location>
</feature>
<dbReference type="InterPro" id="IPR036881">
    <property type="entry name" value="Glyco_hydro_3_C_sf"/>
</dbReference>
<dbReference type="RefSeq" id="WP_033506008.1">
    <property type="nucleotide sequence ID" value="NZ_JGYX01000002.1"/>
</dbReference>
<dbReference type="PRINTS" id="PR00133">
    <property type="entry name" value="GLHYDRLASE3"/>
</dbReference>
<keyword evidence="2 5" id="KW-0378">Hydrolase</keyword>
<dbReference type="Gene3D" id="3.20.20.300">
    <property type="entry name" value="Glycoside hydrolase, family 3, N-terminal domain"/>
    <property type="match status" value="1"/>
</dbReference>
<dbReference type="PANTHER" id="PTHR42715:SF10">
    <property type="entry name" value="BETA-GLUCOSIDASE"/>
    <property type="match status" value="1"/>
</dbReference>
<sequence length="952" mass="104122">MVGINMEDVIGVLQTCKWYLVALGVLLVIAVAVAVGAHWIGKPLRGLVRGNAVLGAILSIVVVVNLIVLIPMSTLIGMAFSERATVSEGTTEEAKQLSERIAEEGFVLLKNDDGLLPLDGVDSINLFGWASENPSYAGGGSGGINDLYEKVSIQQSLEDAGFRVNQDLADFYAEYSDRPEMSINKQSWSLPEPPIDSYPQELIDGAKAFSDVAVVTFSRAASEGQNDLPTDVSQAKFESNSTAYQDFETGEHYLKLSQTEEDLVDMVCGNFDNVIVLVNSANPMELGFLDRYEQIKSAIWCPGPGHAGFSALGRILNGEVNPSGRTTDTLVYDMTQTPWWNSAVKTDYSNMKDMTVQGMNAGVPQDFSPAYLDYTEGIYVGYKFYETAADEGLIDYDSVVQFPFGHGLSYTTFDQSMSDIIEDGDGLSFEVTVTNTGDVAGKDVVEVYYNPPYTNGGIEKATANLLDERKTDLLEPGESQTINLTFTPDDLASYDYEDAKAWVLETGDYTISVNADSHTELDSRVWTVADEIVYDGEDTHNGDLAAANNEFDDANGGLPYLSRADHFANYEEATAKGSDVLPDDLRAQYHINENFDYTTYLDPEAQMPTTGARNGVQLADLRGVDIDDPQWDELLDEMSVRDMVDLTSLAGYQTPAVESIGKVQVIDADGPAAINNNFTGDGSIGFGVATLIAMTWNPDLVHDYGEMMGRMCREMNIAGWYAPGVNIHRSPFGGRNYEFYSEDGTLSGIMATAAIQGCQSQGVYAFIKHFALYDGNSKMVSVWSNEQAVREIYLKPFEMGVKDGGAQALMVSWNYIGIKWAGEWSNLLQTVLRDEWGFKGMAISDYFRDNGHGFMNADAALANGVDAMLSTYGSGPNVPQDTSDASTVQYLREASRHILYTVVNSWVYENGAPQTGLEPWKMAVIGIDAVIGLLLIGAEALMVRGYLRRRRG</sequence>
<keyword evidence="3" id="KW-0472">Membrane</keyword>
<dbReference type="SUPFAM" id="SSF52279">
    <property type="entry name" value="Beta-D-glucan exohydrolase, C-terminal domain"/>
    <property type="match status" value="1"/>
</dbReference>
<dbReference type="Gene3D" id="2.60.40.10">
    <property type="entry name" value="Immunoglobulins"/>
    <property type="match status" value="1"/>
</dbReference>
<dbReference type="eggNOG" id="COG1472">
    <property type="taxonomic scope" value="Bacteria"/>
</dbReference>
<dbReference type="InterPro" id="IPR013783">
    <property type="entry name" value="Ig-like_fold"/>
</dbReference>
<proteinExistence type="inferred from homology"/>
<evidence type="ECO:0000313" key="6">
    <source>
        <dbReference type="Proteomes" id="UP000029046"/>
    </source>
</evidence>
<name>A0A087AQZ5_9BIFI</name>
<feature type="transmembrane region" description="Helical" evidence="3">
    <location>
        <begin position="18"/>
        <end position="40"/>
    </location>
</feature>
<dbReference type="InterPro" id="IPR036962">
    <property type="entry name" value="Glyco_hydro_3_N_sf"/>
</dbReference>
<dbReference type="InterPro" id="IPR017853">
    <property type="entry name" value="GH"/>
</dbReference>
<dbReference type="EC" id="3.2.1.21" evidence="5"/>
<dbReference type="GO" id="GO:0005975">
    <property type="term" value="P:carbohydrate metabolic process"/>
    <property type="evidence" value="ECO:0007669"/>
    <property type="project" value="InterPro"/>
</dbReference>
<keyword evidence="3" id="KW-0812">Transmembrane</keyword>
<dbReference type="Pfam" id="PF00933">
    <property type="entry name" value="Glyco_hydro_3"/>
    <property type="match status" value="1"/>
</dbReference>
<evidence type="ECO:0000256" key="1">
    <source>
        <dbReference type="ARBA" id="ARBA00005336"/>
    </source>
</evidence>
<dbReference type="GO" id="GO:0008422">
    <property type="term" value="F:beta-glucosidase activity"/>
    <property type="evidence" value="ECO:0007669"/>
    <property type="project" value="UniProtKB-EC"/>
</dbReference>
<dbReference type="InterPro" id="IPR026891">
    <property type="entry name" value="Fn3-like"/>
</dbReference>
<evidence type="ECO:0000256" key="2">
    <source>
        <dbReference type="ARBA" id="ARBA00022801"/>
    </source>
</evidence>
<dbReference type="Pfam" id="PF14310">
    <property type="entry name" value="Fn3-like"/>
    <property type="match status" value="1"/>
</dbReference>
<evidence type="ECO:0000259" key="4">
    <source>
        <dbReference type="SMART" id="SM01217"/>
    </source>
</evidence>